<dbReference type="InterPro" id="IPR018540">
    <property type="entry name" value="Spo0E-like"/>
</dbReference>
<dbReference type="InterPro" id="IPR036638">
    <property type="entry name" value="HLH_DNA-bd_sf"/>
</dbReference>
<gene>
    <name evidence="1" type="ORF">PACILC2_47830</name>
</gene>
<dbReference type="EMBL" id="BOVJ01000171">
    <property type="protein sequence ID" value="GIQ66215.1"/>
    <property type="molecule type" value="Genomic_DNA"/>
</dbReference>
<accession>A0ABQ4NDF5</accession>
<keyword evidence="2" id="KW-1185">Reference proteome</keyword>
<dbReference type="SUPFAM" id="SSF140500">
    <property type="entry name" value="BAS1536-like"/>
    <property type="match status" value="1"/>
</dbReference>
<dbReference type="InterPro" id="IPR037208">
    <property type="entry name" value="Spo0E-like_sf"/>
</dbReference>
<organism evidence="1 2">
    <name type="scientific">Paenibacillus cisolokensis</name>
    <dbReference type="NCBI Taxonomy" id="1658519"/>
    <lineage>
        <taxon>Bacteria</taxon>
        <taxon>Bacillati</taxon>
        <taxon>Bacillota</taxon>
        <taxon>Bacilli</taxon>
        <taxon>Bacillales</taxon>
        <taxon>Paenibacillaceae</taxon>
        <taxon>Paenibacillus</taxon>
    </lineage>
</organism>
<evidence type="ECO:0000313" key="1">
    <source>
        <dbReference type="EMBL" id="GIQ66215.1"/>
    </source>
</evidence>
<comment type="caution">
    <text evidence="1">The sequence shown here is derived from an EMBL/GenBank/DDBJ whole genome shotgun (WGS) entry which is preliminary data.</text>
</comment>
<proteinExistence type="predicted"/>
<dbReference type="Gene3D" id="4.10.280.10">
    <property type="entry name" value="Helix-loop-helix DNA-binding domain"/>
    <property type="match status" value="1"/>
</dbReference>
<sequence length="87" mass="10474">MAVADYGFNVKNVMDFWEEPDPYKAMKLSPYMRILEDEIYVLRKQMELTCQQEASFHSELVIEISRKLDVKINEYMRCRMKMSRLKA</sequence>
<dbReference type="Proteomes" id="UP000680304">
    <property type="component" value="Unassembled WGS sequence"/>
</dbReference>
<reference evidence="1 2" key="1">
    <citation type="submission" date="2021-04" db="EMBL/GenBank/DDBJ databases">
        <title>Draft genome sequence of Paenibacillus cisolokensis, LC2-13A.</title>
        <authorList>
            <person name="Uke A."/>
            <person name="Chhe C."/>
            <person name="Baramee S."/>
            <person name="Kosugi A."/>
        </authorList>
    </citation>
    <scope>NUCLEOTIDE SEQUENCE [LARGE SCALE GENOMIC DNA]</scope>
    <source>
        <strain evidence="1 2">LC2-13A</strain>
    </source>
</reference>
<dbReference type="Pfam" id="PF09388">
    <property type="entry name" value="SpoOE-like"/>
    <property type="match status" value="1"/>
</dbReference>
<evidence type="ECO:0000313" key="2">
    <source>
        <dbReference type="Proteomes" id="UP000680304"/>
    </source>
</evidence>
<name>A0ABQ4NDF5_9BACL</name>
<evidence type="ECO:0008006" key="3">
    <source>
        <dbReference type="Google" id="ProtNLM"/>
    </source>
</evidence>
<protein>
    <recommendedName>
        <fullName evidence="3">Aspartyl-phosphate phosphatase Spo0E family protein</fullName>
    </recommendedName>
</protein>